<comment type="subcellular location">
    <subcellularLocation>
        <location evidence="3">Nucleus</location>
    </subcellularLocation>
</comment>
<dbReference type="PANTHER" id="PTHR10459:SF60">
    <property type="entry name" value="POLY [ADP-RIBOSE] POLYMERASE 2"/>
    <property type="match status" value="1"/>
</dbReference>
<keyword evidence="14" id="KW-0539">Nucleus</keyword>
<keyword evidence="24" id="KW-1185">Reference proteome</keyword>
<evidence type="ECO:0000313" key="23">
    <source>
        <dbReference type="EMBL" id="KAK7085917.1"/>
    </source>
</evidence>
<dbReference type="InterPro" id="IPR008893">
    <property type="entry name" value="WGR_domain"/>
</dbReference>
<sequence>MPRRKAATPATDPNVKQENGNSVVNSQSDDRGSDSNGEQKTTRKRVVPPPVKTDPDEPTIKRGRAAKSKAAEKLAQIKQETSDEKETGKAKKGRAKKKAQVKNEDVDDSESTAGGKGAKKGRPKKTQVKKENDDPSSSSSVGKGKKSKQVKEEPTDDDTPLPPTKSSGVERVVVVSKGRAPVDALCPIAKTAHVLEEDEDIWDCMLNQTNIQFNNNKYYLIQILKDDSKNVYSVWMRWGRVGANGQNSLQPCGGDLGKAKKIFMKKFSDKTRNEWDMRDFFEKVPGKYDLLAMDYATEDTTDSASKNAKEKMKEERKKIECKLDLRVKALIELLCDVRIMEATVMEMKYDAAKAPLGKLTTEQIRAGYAALKKIDELILQGKYSNMQLVLACNDFYTRIPHYFGMKVPPLIKTKADIQEKVALLEALGDIQAALSVIDQPIDVNVHPVDQHYIGLKCEITPLDKITEDYKVIENYLLSTHGKTHTSYKLELVEAFVCKKDMEYERFKDVGNRMLLWHGSRLSNWAGILSQGLRIAPPEAPVTGYMFGKGIYFADMSSKSANYCWATQRSNIGFLALSEVALGKTNDLLNANYNANKLPSGCNSVKGLGRTAPDPQKFKKLSDGLVVPMGPGKETKVSNSQGYSLLYNEYIVYDPAQVRTRFLLKVKFNFR</sequence>
<dbReference type="Pfam" id="PF02877">
    <property type="entry name" value="PARP_reg"/>
    <property type="match status" value="1"/>
</dbReference>
<dbReference type="GO" id="GO:0016779">
    <property type="term" value="F:nucleotidyltransferase activity"/>
    <property type="evidence" value="ECO:0007669"/>
    <property type="project" value="UniProtKB-KW"/>
</dbReference>
<dbReference type="Gene3D" id="1.20.142.10">
    <property type="entry name" value="Poly(ADP-ribose) polymerase, regulatory domain"/>
    <property type="match status" value="1"/>
</dbReference>
<feature type="domain" description="WGR" evidence="22">
    <location>
        <begin position="191"/>
        <end position="288"/>
    </location>
</feature>
<evidence type="ECO:0000256" key="7">
    <source>
        <dbReference type="ARBA" id="ARBA00022723"/>
    </source>
</evidence>
<feature type="domain" description="PARP alpha-helical" evidence="21">
    <location>
        <begin position="320"/>
        <end position="438"/>
    </location>
</feature>
<dbReference type="InterPro" id="IPR012317">
    <property type="entry name" value="Poly(ADP-ribose)pol_cat_dom"/>
</dbReference>
<evidence type="ECO:0000256" key="2">
    <source>
        <dbReference type="ARBA" id="ARBA00000459"/>
    </source>
</evidence>
<evidence type="ECO:0000256" key="13">
    <source>
        <dbReference type="ARBA" id="ARBA00023125"/>
    </source>
</evidence>
<comment type="catalytic activity">
    <reaction evidence="16">
        <text>NAD(+) + (ADP-D-ribosyl)n-acceptor = nicotinamide + (ADP-D-ribosyl)n+1-acceptor + H(+).</text>
        <dbReference type="EC" id="2.4.2.30"/>
    </reaction>
</comment>
<proteinExistence type="inferred from homology"/>
<dbReference type="SMART" id="SM00773">
    <property type="entry name" value="WGR"/>
    <property type="match status" value="1"/>
</dbReference>
<feature type="compositionally biased region" description="Polar residues" evidence="19">
    <location>
        <begin position="14"/>
        <end position="27"/>
    </location>
</feature>
<feature type="compositionally biased region" description="Basic residues" evidence="19">
    <location>
        <begin position="117"/>
        <end position="127"/>
    </location>
</feature>
<dbReference type="GO" id="GO:0070212">
    <property type="term" value="P:protein poly-ADP-ribosylation"/>
    <property type="evidence" value="ECO:0007669"/>
    <property type="project" value="TreeGrafter"/>
</dbReference>
<dbReference type="Gene3D" id="3.90.228.10">
    <property type="match status" value="1"/>
</dbReference>
<evidence type="ECO:0000256" key="12">
    <source>
        <dbReference type="ARBA" id="ARBA00023027"/>
    </source>
</evidence>
<dbReference type="PROSITE" id="PS51060">
    <property type="entry name" value="PARP_ALPHA_HD"/>
    <property type="match status" value="1"/>
</dbReference>
<keyword evidence="6" id="KW-0548">Nucleotidyltransferase</keyword>
<keyword evidence="4 18" id="KW-0328">Glycosyltransferase</keyword>
<evidence type="ECO:0000313" key="24">
    <source>
        <dbReference type="Proteomes" id="UP001381693"/>
    </source>
</evidence>
<keyword evidence="7" id="KW-0479">Metal-binding</keyword>
<dbReference type="PROSITE" id="PS51977">
    <property type="entry name" value="WGR"/>
    <property type="match status" value="1"/>
</dbReference>
<dbReference type="CDD" id="cd08003">
    <property type="entry name" value="WGR_PARP2_like"/>
    <property type="match status" value="1"/>
</dbReference>
<dbReference type="InterPro" id="IPR036616">
    <property type="entry name" value="Poly(ADP-ribose)pol_reg_dom_sf"/>
</dbReference>
<dbReference type="FunFam" id="2.20.140.10:FF:000001">
    <property type="entry name" value="Poly [ADP-ribose] polymerase"/>
    <property type="match status" value="1"/>
</dbReference>
<evidence type="ECO:0000256" key="10">
    <source>
        <dbReference type="ARBA" id="ARBA00022771"/>
    </source>
</evidence>
<accession>A0AAN8XK54</accession>
<evidence type="ECO:0000259" key="22">
    <source>
        <dbReference type="PROSITE" id="PS51977"/>
    </source>
</evidence>
<dbReference type="PANTHER" id="PTHR10459">
    <property type="entry name" value="DNA LIGASE"/>
    <property type="match status" value="1"/>
</dbReference>
<dbReference type="PROSITE" id="PS51059">
    <property type="entry name" value="PARP_CATALYTIC"/>
    <property type="match status" value="1"/>
</dbReference>
<evidence type="ECO:0000256" key="5">
    <source>
        <dbReference type="ARBA" id="ARBA00022679"/>
    </source>
</evidence>
<evidence type="ECO:0000259" key="20">
    <source>
        <dbReference type="PROSITE" id="PS51059"/>
    </source>
</evidence>
<keyword evidence="9" id="KW-0013">ADP-ribosylation</keyword>
<evidence type="ECO:0000256" key="18">
    <source>
        <dbReference type="RuleBase" id="RU362114"/>
    </source>
</evidence>
<evidence type="ECO:0000256" key="9">
    <source>
        <dbReference type="ARBA" id="ARBA00022765"/>
    </source>
</evidence>
<dbReference type="InterPro" id="IPR036930">
    <property type="entry name" value="WGR_dom_sf"/>
</dbReference>
<comment type="similarity">
    <text evidence="15">Belongs to the ARTD/PARP family.</text>
</comment>
<evidence type="ECO:0000256" key="6">
    <source>
        <dbReference type="ARBA" id="ARBA00022695"/>
    </source>
</evidence>
<evidence type="ECO:0000256" key="1">
    <source>
        <dbReference type="ARBA" id="ARBA00000438"/>
    </source>
</evidence>
<dbReference type="GO" id="GO:0006302">
    <property type="term" value="P:double-strand break repair"/>
    <property type="evidence" value="ECO:0007669"/>
    <property type="project" value="TreeGrafter"/>
</dbReference>
<dbReference type="SUPFAM" id="SSF56399">
    <property type="entry name" value="ADP-ribosylation"/>
    <property type="match status" value="1"/>
</dbReference>
<evidence type="ECO:0000259" key="21">
    <source>
        <dbReference type="PROSITE" id="PS51060"/>
    </source>
</evidence>
<dbReference type="InterPro" id="IPR004102">
    <property type="entry name" value="Poly(ADP-ribose)pol_reg_dom"/>
</dbReference>
<keyword evidence="5 18" id="KW-0808">Transferase</keyword>
<gene>
    <name evidence="23" type="primary">PARP2</name>
    <name evidence="23" type="ORF">SK128_008121</name>
</gene>
<evidence type="ECO:0000256" key="19">
    <source>
        <dbReference type="SAM" id="MobiDB-lite"/>
    </source>
</evidence>
<dbReference type="InterPro" id="IPR050800">
    <property type="entry name" value="ARTD/PARP"/>
</dbReference>
<name>A0AAN8XK54_HALRR</name>
<evidence type="ECO:0000256" key="11">
    <source>
        <dbReference type="ARBA" id="ARBA00022833"/>
    </source>
</evidence>
<keyword evidence="8" id="KW-0677">Repeat</keyword>
<dbReference type="FunFam" id="3.90.228.10:FF:000002">
    <property type="entry name" value="Poly [ADP-ribose] polymerase"/>
    <property type="match status" value="1"/>
</dbReference>
<dbReference type="Proteomes" id="UP001381693">
    <property type="component" value="Unassembled WGS sequence"/>
</dbReference>
<feature type="compositionally biased region" description="Basic and acidic residues" evidence="19">
    <location>
        <begin position="80"/>
        <end position="89"/>
    </location>
</feature>
<dbReference type="GO" id="GO:0003677">
    <property type="term" value="F:DNA binding"/>
    <property type="evidence" value="ECO:0007669"/>
    <property type="project" value="UniProtKB-KW"/>
</dbReference>
<evidence type="ECO:0000256" key="4">
    <source>
        <dbReference type="ARBA" id="ARBA00022676"/>
    </source>
</evidence>
<evidence type="ECO:0000256" key="17">
    <source>
        <dbReference type="ARBA" id="ARBA00071874"/>
    </source>
</evidence>
<organism evidence="23 24">
    <name type="scientific">Halocaridina rubra</name>
    <name type="common">Hawaiian red shrimp</name>
    <dbReference type="NCBI Taxonomy" id="373956"/>
    <lineage>
        <taxon>Eukaryota</taxon>
        <taxon>Metazoa</taxon>
        <taxon>Ecdysozoa</taxon>
        <taxon>Arthropoda</taxon>
        <taxon>Crustacea</taxon>
        <taxon>Multicrustacea</taxon>
        <taxon>Malacostraca</taxon>
        <taxon>Eumalacostraca</taxon>
        <taxon>Eucarida</taxon>
        <taxon>Decapoda</taxon>
        <taxon>Pleocyemata</taxon>
        <taxon>Caridea</taxon>
        <taxon>Atyoidea</taxon>
        <taxon>Atyidae</taxon>
        <taxon>Halocaridina</taxon>
    </lineage>
</organism>
<evidence type="ECO:0000256" key="3">
    <source>
        <dbReference type="ARBA" id="ARBA00004123"/>
    </source>
</evidence>
<feature type="compositionally biased region" description="Basic residues" evidence="19">
    <location>
        <begin position="90"/>
        <end position="100"/>
    </location>
</feature>
<dbReference type="Gene3D" id="2.20.140.10">
    <property type="entry name" value="WGR domain"/>
    <property type="match status" value="1"/>
</dbReference>
<dbReference type="SUPFAM" id="SSF47587">
    <property type="entry name" value="Domain of poly(ADP-ribose) polymerase"/>
    <property type="match status" value="1"/>
</dbReference>
<evidence type="ECO:0000256" key="16">
    <source>
        <dbReference type="ARBA" id="ARBA00033987"/>
    </source>
</evidence>
<dbReference type="GO" id="GO:0008270">
    <property type="term" value="F:zinc ion binding"/>
    <property type="evidence" value="ECO:0007669"/>
    <property type="project" value="UniProtKB-KW"/>
</dbReference>
<dbReference type="GO" id="GO:1990404">
    <property type="term" value="F:NAD+-protein mono-ADP-ribosyltransferase activity"/>
    <property type="evidence" value="ECO:0007669"/>
    <property type="project" value="TreeGrafter"/>
</dbReference>
<dbReference type="EC" id="2.4.2.-" evidence="18"/>
<keyword evidence="12 18" id="KW-0520">NAD</keyword>
<keyword evidence="13" id="KW-0238">DNA-binding</keyword>
<keyword evidence="10" id="KW-0863">Zinc-finger</keyword>
<dbReference type="SUPFAM" id="SSF142921">
    <property type="entry name" value="WGR domain-like"/>
    <property type="match status" value="1"/>
</dbReference>
<dbReference type="FunFam" id="1.20.142.10:FF:000001">
    <property type="entry name" value="Poly [ADP-ribose] polymerase"/>
    <property type="match status" value="1"/>
</dbReference>
<dbReference type="CDD" id="cd01437">
    <property type="entry name" value="parp_like"/>
    <property type="match status" value="1"/>
</dbReference>
<dbReference type="Pfam" id="PF00644">
    <property type="entry name" value="PARP"/>
    <property type="match status" value="1"/>
</dbReference>
<evidence type="ECO:0000256" key="8">
    <source>
        <dbReference type="ARBA" id="ARBA00022737"/>
    </source>
</evidence>
<feature type="region of interest" description="Disordered" evidence="19">
    <location>
        <begin position="1"/>
        <end position="169"/>
    </location>
</feature>
<dbReference type="GO" id="GO:0003950">
    <property type="term" value="F:NAD+ poly-ADP-ribosyltransferase activity"/>
    <property type="evidence" value="ECO:0007669"/>
    <property type="project" value="UniProtKB-UniRule"/>
</dbReference>
<comment type="caution">
    <text evidence="23">The sequence shown here is derived from an EMBL/GenBank/DDBJ whole genome shotgun (WGS) entry which is preliminary data.</text>
</comment>
<dbReference type="GO" id="GO:0005730">
    <property type="term" value="C:nucleolus"/>
    <property type="evidence" value="ECO:0007669"/>
    <property type="project" value="TreeGrafter"/>
</dbReference>
<comment type="catalytic activity">
    <reaction evidence="1">
        <text>L-aspartyl-[protein] + NAD(+) = 4-O-(ADP-D-ribosyl)-L-aspartyl-[protein] + nicotinamide</text>
        <dbReference type="Rhea" id="RHEA:54424"/>
        <dbReference type="Rhea" id="RHEA-COMP:9867"/>
        <dbReference type="Rhea" id="RHEA-COMP:13832"/>
        <dbReference type="ChEBI" id="CHEBI:17154"/>
        <dbReference type="ChEBI" id="CHEBI:29961"/>
        <dbReference type="ChEBI" id="CHEBI:57540"/>
        <dbReference type="ChEBI" id="CHEBI:138102"/>
    </reaction>
</comment>
<comment type="catalytic activity">
    <reaction evidence="2">
        <text>L-glutamyl-[protein] + NAD(+) = 5-O-(ADP-D-ribosyl)-L-glutamyl-[protein] + nicotinamide</text>
        <dbReference type="Rhea" id="RHEA:58224"/>
        <dbReference type="Rhea" id="RHEA-COMP:10208"/>
        <dbReference type="Rhea" id="RHEA-COMP:15089"/>
        <dbReference type="ChEBI" id="CHEBI:17154"/>
        <dbReference type="ChEBI" id="CHEBI:29973"/>
        <dbReference type="ChEBI" id="CHEBI:57540"/>
        <dbReference type="ChEBI" id="CHEBI:142540"/>
    </reaction>
</comment>
<dbReference type="Pfam" id="PF05406">
    <property type="entry name" value="WGR"/>
    <property type="match status" value="1"/>
</dbReference>
<dbReference type="EMBL" id="JAXCGZ010000486">
    <property type="protein sequence ID" value="KAK7085917.1"/>
    <property type="molecule type" value="Genomic_DNA"/>
</dbReference>
<protein>
    <recommendedName>
        <fullName evidence="17 18">Poly [ADP-ribose] polymerase</fullName>
        <shortName evidence="18">PARP</shortName>
        <ecNumber evidence="18">2.4.2.-</ecNumber>
    </recommendedName>
</protein>
<feature type="domain" description="PARP catalytic" evidence="20">
    <location>
        <begin position="446"/>
        <end position="670"/>
    </location>
</feature>
<evidence type="ECO:0000256" key="14">
    <source>
        <dbReference type="ARBA" id="ARBA00023242"/>
    </source>
</evidence>
<evidence type="ECO:0000256" key="15">
    <source>
        <dbReference type="ARBA" id="ARBA00024347"/>
    </source>
</evidence>
<dbReference type="AlphaFoldDB" id="A0AAN8XK54"/>
<keyword evidence="11" id="KW-0862">Zinc</keyword>
<reference evidence="23 24" key="1">
    <citation type="submission" date="2023-11" db="EMBL/GenBank/DDBJ databases">
        <title>Halocaridina rubra genome assembly.</title>
        <authorList>
            <person name="Smith C."/>
        </authorList>
    </citation>
    <scope>NUCLEOTIDE SEQUENCE [LARGE SCALE GENOMIC DNA]</scope>
    <source>
        <strain evidence="23">EP-1</strain>
        <tissue evidence="23">Whole</tissue>
    </source>
</reference>